<keyword evidence="3" id="KW-1185">Reference proteome</keyword>
<organism evidence="2 3">
    <name type="scientific">Pleurodeles waltl</name>
    <name type="common">Iberian ribbed newt</name>
    <dbReference type="NCBI Taxonomy" id="8319"/>
    <lineage>
        <taxon>Eukaryota</taxon>
        <taxon>Metazoa</taxon>
        <taxon>Chordata</taxon>
        <taxon>Craniata</taxon>
        <taxon>Vertebrata</taxon>
        <taxon>Euteleostomi</taxon>
        <taxon>Amphibia</taxon>
        <taxon>Batrachia</taxon>
        <taxon>Caudata</taxon>
        <taxon>Salamandroidea</taxon>
        <taxon>Salamandridae</taxon>
        <taxon>Pleurodelinae</taxon>
        <taxon>Pleurodeles</taxon>
    </lineage>
</organism>
<gene>
    <name evidence="2" type="ORF">NDU88_001062</name>
</gene>
<comment type="caution">
    <text evidence="2">The sequence shown here is derived from an EMBL/GenBank/DDBJ whole genome shotgun (WGS) entry which is preliminary data.</text>
</comment>
<dbReference type="Proteomes" id="UP001066276">
    <property type="component" value="Chromosome 3_1"/>
</dbReference>
<dbReference type="EMBL" id="JANPWB010000005">
    <property type="protein sequence ID" value="KAJ1184254.1"/>
    <property type="molecule type" value="Genomic_DNA"/>
</dbReference>
<evidence type="ECO:0000313" key="2">
    <source>
        <dbReference type="EMBL" id="KAJ1184254.1"/>
    </source>
</evidence>
<evidence type="ECO:0000256" key="1">
    <source>
        <dbReference type="SAM" id="MobiDB-lite"/>
    </source>
</evidence>
<dbReference type="AlphaFoldDB" id="A0AAV7U890"/>
<accession>A0AAV7U890</accession>
<feature type="compositionally biased region" description="Basic and acidic residues" evidence="1">
    <location>
        <begin position="39"/>
        <end position="54"/>
    </location>
</feature>
<name>A0AAV7U890_PLEWA</name>
<protein>
    <submittedName>
        <fullName evidence="2">Uncharacterized protein</fullName>
    </submittedName>
</protein>
<reference evidence="2" key="1">
    <citation type="journal article" date="2022" name="bioRxiv">
        <title>Sequencing and chromosome-scale assembly of the giantPleurodeles waltlgenome.</title>
        <authorList>
            <person name="Brown T."/>
            <person name="Elewa A."/>
            <person name="Iarovenko S."/>
            <person name="Subramanian E."/>
            <person name="Araus A.J."/>
            <person name="Petzold A."/>
            <person name="Susuki M."/>
            <person name="Suzuki K.-i.T."/>
            <person name="Hayashi T."/>
            <person name="Toyoda A."/>
            <person name="Oliveira C."/>
            <person name="Osipova E."/>
            <person name="Leigh N.D."/>
            <person name="Simon A."/>
            <person name="Yun M.H."/>
        </authorList>
    </citation>
    <scope>NUCLEOTIDE SEQUENCE</scope>
    <source>
        <strain evidence="2">20211129_DDA</strain>
        <tissue evidence="2">Liver</tissue>
    </source>
</reference>
<proteinExistence type="predicted"/>
<feature type="region of interest" description="Disordered" evidence="1">
    <location>
        <begin position="39"/>
        <end position="65"/>
    </location>
</feature>
<sequence>MGVSVVRELTYETGRDRVGPSSMFGRLMTSRPIRIEDGRDVRGRRGRQGREARRSAAVARSPAPRGPYFLRQDNKGYYNATRLPRILHTCHYKWRRGSQLLPRPTSVAYLT</sequence>
<evidence type="ECO:0000313" key="3">
    <source>
        <dbReference type="Proteomes" id="UP001066276"/>
    </source>
</evidence>